<dbReference type="InterPro" id="IPR050297">
    <property type="entry name" value="LipidA_mod_glycosyltrf_83"/>
</dbReference>
<dbReference type="Pfam" id="PF13231">
    <property type="entry name" value="PMT_2"/>
    <property type="match status" value="1"/>
</dbReference>
<feature type="domain" description="Glycosyltransferase RgtA/B/C/D-like" evidence="9">
    <location>
        <begin position="88"/>
        <end position="244"/>
    </location>
</feature>
<dbReference type="GO" id="GO:0016763">
    <property type="term" value="F:pentosyltransferase activity"/>
    <property type="evidence" value="ECO:0007669"/>
    <property type="project" value="TreeGrafter"/>
</dbReference>
<dbReference type="InterPro" id="IPR038731">
    <property type="entry name" value="RgtA/B/C-like"/>
</dbReference>
<feature type="transmembrane region" description="Helical" evidence="8">
    <location>
        <begin position="314"/>
        <end position="332"/>
    </location>
</feature>
<proteinExistence type="predicted"/>
<evidence type="ECO:0000256" key="6">
    <source>
        <dbReference type="ARBA" id="ARBA00022989"/>
    </source>
</evidence>
<keyword evidence="2" id="KW-1003">Cell membrane</keyword>
<name>A0A4R4KGF8_9BACT</name>
<accession>A0A4R4KGF8</accession>
<dbReference type="AlphaFoldDB" id="A0A4R4KGF8"/>
<keyword evidence="4" id="KW-0808">Transferase</keyword>
<feature type="transmembrane region" description="Helical" evidence="8">
    <location>
        <begin position="107"/>
        <end position="128"/>
    </location>
</feature>
<evidence type="ECO:0000256" key="1">
    <source>
        <dbReference type="ARBA" id="ARBA00004651"/>
    </source>
</evidence>
<keyword evidence="3" id="KW-0328">Glycosyltransferase</keyword>
<evidence type="ECO:0000256" key="3">
    <source>
        <dbReference type="ARBA" id="ARBA00022676"/>
    </source>
</evidence>
<feature type="transmembrane region" description="Helical" evidence="8">
    <location>
        <begin position="368"/>
        <end position="385"/>
    </location>
</feature>
<evidence type="ECO:0000313" key="11">
    <source>
        <dbReference type="Proteomes" id="UP000295706"/>
    </source>
</evidence>
<feature type="transmembrane region" description="Helical" evidence="8">
    <location>
        <begin position="397"/>
        <end position="416"/>
    </location>
</feature>
<feature type="transmembrane region" description="Helical" evidence="8">
    <location>
        <begin position="428"/>
        <end position="444"/>
    </location>
</feature>
<reference evidence="10 11" key="1">
    <citation type="submission" date="2019-02" db="EMBL/GenBank/DDBJ databases">
        <title>Arundinibacter roseus gen. nov., sp. nov., a new member of the family Cytophagaceae.</title>
        <authorList>
            <person name="Szuroczki S."/>
            <person name="Khayer B."/>
            <person name="Sproer C."/>
            <person name="Toumi M."/>
            <person name="Szabo A."/>
            <person name="Felfoldi T."/>
            <person name="Schumann P."/>
            <person name="Toth E."/>
        </authorList>
    </citation>
    <scope>NUCLEOTIDE SEQUENCE [LARGE SCALE GENOMIC DNA]</scope>
    <source>
        <strain evidence="10 11">DMA-k-7a</strain>
    </source>
</reference>
<dbReference type="OrthoDB" id="1467253at2"/>
<sequence>MKPATLYSILLILALAFFLRVYQSGSHGLYLDEKYTMVISQGIVMEGANQKDVFFTPGKTYFTPAEFWKEKTFSDFIEANIRGDIGNSPVYYGFLWLWMKVFGLGDFAVRLLSVVFSTLGVGMLYLFVKRHLKSESLALLSAFIAAIEPFFVAYSHMARNYSLSFLLTLVATHVFLLIVEKLKTKSPARNLYILYGFLLILSLLSHYLTLTVFLAHGIYVLFYVRFRQWFPLLLTVLASVGVVSLWFIFGGGKYTFQTLAHQAQLYRGLAQTNPFDNPYAIILPATLQNVAVKSLPLWADLLIIFNGLGQIDTLGIRNMAIALTLGICAVFVLKKSLTQEKPSLLLVALFAFLLVAGLPFYTVARPQYIVLSTLPSFFYLLLRHLRKSTYQVPTSLLVFLFVLATIPTLFLIVMAFKNNHTYGLTQRYSGFSFPYSILFVAMILREVVSLPKAFQVVFGLVLAVQAYFVVDLLVRLYQDRAPKYTYFVNPRGPNPYALTAEKIMQKYAPGDTILYPSIKLNPMDEIEKTYYPYSIMDAQLTNLYLPKDAAYWQRMDTTQTDQVLLLKGDTGKKIVLFDFEGRKHRY</sequence>
<feature type="transmembrane region" description="Helical" evidence="8">
    <location>
        <begin position="456"/>
        <end position="477"/>
    </location>
</feature>
<dbReference type="EMBL" id="SMJU01000004">
    <property type="protein sequence ID" value="TDB67137.1"/>
    <property type="molecule type" value="Genomic_DNA"/>
</dbReference>
<evidence type="ECO:0000259" key="9">
    <source>
        <dbReference type="Pfam" id="PF13231"/>
    </source>
</evidence>
<dbReference type="Proteomes" id="UP000295706">
    <property type="component" value="Unassembled WGS sequence"/>
</dbReference>
<evidence type="ECO:0000256" key="7">
    <source>
        <dbReference type="ARBA" id="ARBA00023136"/>
    </source>
</evidence>
<keyword evidence="5 8" id="KW-0812">Transmembrane</keyword>
<evidence type="ECO:0000313" key="10">
    <source>
        <dbReference type="EMBL" id="TDB67137.1"/>
    </source>
</evidence>
<protein>
    <recommendedName>
        <fullName evidence="9">Glycosyltransferase RgtA/B/C/D-like domain-containing protein</fullName>
    </recommendedName>
</protein>
<feature type="transmembrane region" description="Helical" evidence="8">
    <location>
        <begin position="228"/>
        <end position="249"/>
    </location>
</feature>
<feature type="transmembrane region" description="Helical" evidence="8">
    <location>
        <begin position="137"/>
        <end position="155"/>
    </location>
</feature>
<feature type="transmembrane region" description="Helical" evidence="8">
    <location>
        <begin position="344"/>
        <end position="362"/>
    </location>
</feature>
<dbReference type="GO" id="GO:0005886">
    <property type="term" value="C:plasma membrane"/>
    <property type="evidence" value="ECO:0007669"/>
    <property type="project" value="UniProtKB-SubCell"/>
</dbReference>
<comment type="subcellular location">
    <subcellularLocation>
        <location evidence="1">Cell membrane</location>
        <topology evidence="1">Multi-pass membrane protein</topology>
    </subcellularLocation>
</comment>
<keyword evidence="6 8" id="KW-1133">Transmembrane helix</keyword>
<comment type="caution">
    <text evidence="10">The sequence shown here is derived from an EMBL/GenBank/DDBJ whole genome shotgun (WGS) entry which is preliminary data.</text>
</comment>
<keyword evidence="11" id="KW-1185">Reference proteome</keyword>
<evidence type="ECO:0000256" key="8">
    <source>
        <dbReference type="SAM" id="Phobius"/>
    </source>
</evidence>
<dbReference type="GO" id="GO:0009103">
    <property type="term" value="P:lipopolysaccharide biosynthetic process"/>
    <property type="evidence" value="ECO:0007669"/>
    <property type="project" value="UniProtKB-ARBA"/>
</dbReference>
<dbReference type="PANTHER" id="PTHR33908:SF11">
    <property type="entry name" value="MEMBRANE PROTEIN"/>
    <property type="match status" value="1"/>
</dbReference>
<organism evidence="10 11">
    <name type="scientific">Arundinibacter roseus</name>
    <dbReference type="NCBI Taxonomy" id="2070510"/>
    <lineage>
        <taxon>Bacteria</taxon>
        <taxon>Pseudomonadati</taxon>
        <taxon>Bacteroidota</taxon>
        <taxon>Cytophagia</taxon>
        <taxon>Cytophagales</taxon>
        <taxon>Spirosomataceae</taxon>
        <taxon>Arundinibacter</taxon>
    </lineage>
</organism>
<keyword evidence="7 8" id="KW-0472">Membrane</keyword>
<evidence type="ECO:0000256" key="2">
    <source>
        <dbReference type="ARBA" id="ARBA00022475"/>
    </source>
</evidence>
<gene>
    <name evidence="10" type="ORF">EZE20_07220</name>
</gene>
<feature type="transmembrane region" description="Helical" evidence="8">
    <location>
        <begin position="161"/>
        <end position="179"/>
    </location>
</feature>
<dbReference type="PANTHER" id="PTHR33908">
    <property type="entry name" value="MANNOSYLTRANSFERASE YKCB-RELATED"/>
    <property type="match status" value="1"/>
</dbReference>
<evidence type="ECO:0000256" key="4">
    <source>
        <dbReference type="ARBA" id="ARBA00022679"/>
    </source>
</evidence>
<evidence type="ECO:0000256" key="5">
    <source>
        <dbReference type="ARBA" id="ARBA00022692"/>
    </source>
</evidence>
<feature type="transmembrane region" description="Helical" evidence="8">
    <location>
        <begin position="191"/>
        <end position="222"/>
    </location>
</feature>